<gene>
    <name evidence="2" type="ORF">XENOCAPTIV_000038</name>
</gene>
<reference evidence="2 3" key="1">
    <citation type="submission" date="2021-06" db="EMBL/GenBank/DDBJ databases">
        <authorList>
            <person name="Palmer J.M."/>
        </authorList>
    </citation>
    <scope>NUCLEOTIDE SEQUENCE [LARGE SCALE GENOMIC DNA]</scope>
    <source>
        <strain evidence="2 3">XC_2019</strain>
        <tissue evidence="2">Muscle</tissue>
    </source>
</reference>
<feature type="transmembrane region" description="Helical" evidence="1">
    <location>
        <begin position="112"/>
        <end position="138"/>
    </location>
</feature>
<dbReference type="Proteomes" id="UP001434883">
    <property type="component" value="Unassembled WGS sequence"/>
</dbReference>
<evidence type="ECO:0000256" key="1">
    <source>
        <dbReference type="SAM" id="Phobius"/>
    </source>
</evidence>
<comment type="caution">
    <text evidence="2">The sequence shown here is derived from an EMBL/GenBank/DDBJ whole genome shotgun (WGS) entry which is preliminary data.</text>
</comment>
<evidence type="ECO:0000313" key="2">
    <source>
        <dbReference type="EMBL" id="MEQ2200560.1"/>
    </source>
</evidence>
<accession>A0ABV0QXH7</accession>
<dbReference type="EMBL" id="JAHRIN010026209">
    <property type="protein sequence ID" value="MEQ2200560.1"/>
    <property type="molecule type" value="Genomic_DNA"/>
</dbReference>
<protein>
    <submittedName>
        <fullName evidence="2">Uncharacterized protein</fullName>
    </submittedName>
</protein>
<organism evidence="2 3">
    <name type="scientific">Xenoophorus captivus</name>
    <dbReference type="NCBI Taxonomy" id="1517983"/>
    <lineage>
        <taxon>Eukaryota</taxon>
        <taxon>Metazoa</taxon>
        <taxon>Chordata</taxon>
        <taxon>Craniata</taxon>
        <taxon>Vertebrata</taxon>
        <taxon>Euteleostomi</taxon>
        <taxon>Actinopterygii</taxon>
        <taxon>Neopterygii</taxon>
        <taxon>Teleostei</taxon>
        <taxon>Neoteleostei</taxon>
        <taxon>Acanthomorphata</taxon>
        <taxon>Ovalentaria</taxon>
        <taxon>Atherinomorphae</taxon>
        <taxon>Cyprinodontiformes</taxon>
        <taxon>Goodeidae</taxon>
        <taxon>Xenoophorus</taxon>
    </lineage>
</organism>
<keyword evidence="1" id="KW-1133">Transmembrane helix</keyword>
<keyword evidence="1" id="KW-0812">Transmembrane</keyword>
<sequence>MGGSQVAPEKLGLELEPERRLRAEVSRLEFPNSSEHHTSENFLQRRVICKAGGEKQGDQRNCLEAGLQRSRGLAVTMPSNENELTPPSSSSCIIFWQLANNFMGRITATDWYGVWFFMVLNLIYYYNNQILFINFVFLKYLTMI</sequence>
<proteinExistence type="predicted"/>
<evidence type="ECO:0000313" key="3">
    <source>
        <dbReference type="Proteomes" id="UP001434883"/>
    </source>
</evidence>
<keyword evidence="1" id="KW-0472">Membrane</keyword>
<name>A0ABV0QXH7_9TELE</name>
<keyword evidence="3" id="KW-1185">Reference proteome</keyword>